<feature type="transmembrane region" description="Helical" evidence="1">
    <location>
        <begin position="42"/>
        <end position="61"/>
    </location>
</feature>
<name>A0ABP1Q3J8_9HEXA</name>
<evidence type="ECO:0000313" key="3">
    <source>
        <dbReference type="Proteomes" id="UP001642540"/>
    </source>
</evidence>
<comment type="caution">
    <text evidence="2">The sequence shown here is derived from an EMBL/GenBank/DDBJ whole genome shotgun (WGS) entry which is preliminary data.</text>
</comment>
<organism evidence="2 3">
    <name type="scientific">Orchesella dallaii</name>
    <dbReference type="NCBI Taxonomy" id="48710"/>
    <lineage>
        <taxon>Eukaryota</taxon>
        <taxon>Metazoa</taxon>
        <taxon>Ecdysozoa</taxon>
        <taxon>Arthropoda</taxon>
        <taxon>Hexapoda</taxon>
        <taxon>Collembola</taxon>
        <taxon>Entomobryomorpha</taxon>
        <taxon>Entomobryoidea</taxon>
        <taxon>Orchesellidae</taxon>
        <taxon>Orchesellinae</taxon>
        <taxon>Orchesella</taxon>
    </lineage>
</organism>
<keyword evidence="3" id="KW-1185">Reference proteome</keyword>
<protein>
    <submittedName>
        <fullName evidence="2">Uncharacterized protein</fullName>
    </submittedName>
</protein>
<keyword evidence="1" id="KW-0812">Transmembrane</keyword>
<accession>A0ABP1Q3J8</accession>
<keyword evidence="1" id="KW-0472">Membrane</keyword>
<gene>
    <name evidence="2" type="ORF">ODALV1_LOCUS6935</name>
</gene>
<evidence type="ECO:0000256" key="1">
    <source>
        <dbReference type="SAM" id="Phobius"/>
    </source>
</evidence>
<dbReference type="EMBL" id="CAXLJM020000022">
    <property type="protein sequence ID" value="CAL8088061.1"/>
    <property type="molecule type" value="Genomic_DNA"/>
</dbReference>
<dbReference type="Proteomes" id="UP001642540">
    <property type="component" value="Unassembled WGS sequence"/>
</dbReference>
<evidence type="ECO:0000313" key="2">
    <source>
        <dbReference type="EMBL" id="CAL8088061.1"/>
    </source>
</evidence>
<keyword evidence="1" id="KW-1133">Transmembrane helix</keyword>
<reference evidence="2 3" key="1">
    <citation type="submission" date="2024-08" db="EMBL/GenBank/DDBJ databases">
        <authorList>
            <person name="Cucini C."/>
            <person name="Frati F."/>
        </authorList>
    </citation>
    <scope>NUCLEOTIDE SEQUENCE [LARGE SCALE GENOMIC DNA]</scope>
</reference>
<sequence length="115" mass="12999">MFNVAYVQERIFFLPTKLATTMPHTPILVSIKGVVYMHKCKMFIFAFSYCVIVVLSFCCLLTELRTRTPQLVPICNASKIPSSSEAFGFRRVTSSFIATMLNECLRGRAMTVCRG</sequence>
<proteinExistence type="predicted"/>